<comment type="caution">
    <text evidence="1">The sequence shown here is derived from an EMBL/GenBank/DDBJ whole genome shotgun (WGS) entry which is preliminary data.</text>
</comment>
<organism evidence="1 2">
    <name type="scientific">Trifolium medium</name>
    <dbReference type="NCBI Taxonomy" id="97028"/>
    <lineage>
        <taxon>Eukaryota</taxon>
        <taxon>Viridiplantae</taxon>
        <taxon>Streptophyta</taxon>
        <taxon>Embryophyta</taxon>
        <taxon>Tracheophyta</taxon>
        <taxon>Spermatophyta</taxon>
        <taxon>Magnoliopsida</taxon>
        <taxon>eudicotyledons</taxon>
        <taxon>Gunneridae</taxon>
        <taxon>Pentapetalae</taxon>
        <taxon>rosids</taxon>
        <taxon>fabids</taxon>
        <taxon>Fabales</taxon>
        <taxon>Fabaceae</taxon>
        <taxon>Papilionoideae</taxon>
        <taxon>50 kb inversion clade</taxon>
        <taxon>NPAAA clade</taxon>
        <taxon>Hologalegina</taxon>
        <taxon>IRL clade</taxon>
        <taxon>Trifolieae</taxon>
        <taxon>Trifolium</taxon>
    </lineage>
</organism>
<proteinExistence type="predicted"/>
<dbReference type="Proteomes" id="UP000265520">
    <property type="component" value="Unassembled WGS sequence"/>
</dbReference>
<evidence type="ECO:0000313" key="1">
    <source>
        <dbReference type="EMBL" id="MCI82541.1"/>
    </source>
</evidence>
<accession>A0A392V6G2</accession>
<sequence length="43" mass="4885">MLCPRCSSIFDKAAAKAFERSDIKKHFDISEAKKEVANEEGPW</sequence>
<protein>
    <submittedName>
        <fullName evidence="1">Uncharacterized protein</fullName>
    </submittedName>
</protein>
<keyword evidence="2" id="KW-1185">Reference proteome</keyword>
<reference evidence="1 2" key="1">
    <citation type="journal article" date="2018" name="Front. Plant Sci.">
        <title>Red Clover (Trifolium pratense) and Zigzag Clover (T. medium) - A Picture of Genomic Similarities and Differences.</title>
        <authorList>
            <person name="Dluhosova J."/>
            <person name="Istvanek J."/>
            <person name="Nedelnik J."/>
            <person name="Repkova J."/>
        </authorList>
    </citation>
    <scope>NUCLEOTIDE SEQUENCE [LARGE SCALE GENOMIC DNA]</scope>
    <source>
        <strain evidence="2">cv. 10/8</strain>
        <tissue evidence="1">Leaf</tissue>
    </source>
</reference>
<feature type="non-terminal residue" evidence="1">
    <location>
        <position position="43"/>
    </location>
</feature>
<evidence type="ECO:0000313" key="2">
    <source>
        <dbReference type="Proteomes" id="UP000265520"/>
    </source>
</evidence>
<dbReference type="EMBL" id="LXQA011045970">
    <property type="protein sequence ID" value="MCI82541.1"/>
    <property type="molecule type" value="Genomic_DNA"/>
</dbReference>
<name>A0A392V6G2_9FABA</name>
<dbReference type="AlphaFoldDB" id="A0A392V6G2"/>